<name>A0A2G1WGC9_9EURY</name>
<dbReference type="InterPro" id="IPR011853">
    <property type="entry name" value="TRAP_DctM-Dct_fused"/>
</dbReference>
<evidence type="ECO:0000313" key="4">
    <source>
        <dbReference type="EMBL" id="PHQ38032.1"/>
    </source>
</evidence>
<dbReference type="Proteomes" id="UP000222824">
    <property type="component" value="Unassembled WGS sequence"/>
</dbReference>
<feature type="transmembrane region" description="Helical" evidence="2">
    <location>
        <begin position="44"/>
        <end position="64"/>
    </location>
</feature>
<feature type="transmembrane region" description="Helical" evidence="2">
    <location>
        <begin position="618"/>
        <end position="644"/>
    </location>
</feature>
<feature type="transmembrane region" description="Helical" evidence="2">
    <location>
        <begin position="656"/>
        <end position="674"/>
    </location>
</feature>
<keyword evidence="2" id="KW-0812">Transmembrane</keyword>
<feature type="transmembrane region" description="Helical" evidence="2">
    <location>
        <begin position="284"/>
        <end position="306"/>
    </location>
</feature>
<dbReference type="RefSeq" id="WP_099256176.1">
    <property type="nucleotide sequence ID" value="NZ_NHOA01000129.1"/>
</dbReference>
<feature type="domain" description="TRAP C4-dicarboxylate transport system permease DctM subunit" evidence="3">
    <location>
        <begin position="234"/>
        <end position="677"/>
    </location>
</feature>
<feature type="transmembrane region" description="Helical" evidence="2">
    <location>
        <begin position="412"/>
        <end position="435"/>
    </location>
</feature>
<dbReference type="AlphaFoldDB" id="A0A2G1WGC9"/>
<dbReference type="NCBIfam" id="TIGR02123">
    <property type="entry name" value="TRAP_fused"/>
    <property type="match status" value="1"/>
</dbReference>
<keyword evidence="2" id="KW-0472">Membrane</keyword>
<dbReference type="EMBL" id="NHOA01000129">
    <property type="protein sequence ID" value="PHQ38032.1"/>
    <property type="molecule type" value="Genomic_DNA"/>
</dbReference>
<protein>
    <submittedName>
        <fullName evidence="4">C4-dicarboxylate ABC transporter permease</fullName>
    </submittedName>
</protein>
<feature type="transmembrane region" description="Helical" evidence="2">
    <location>
        <begin position="715"/>
        <end position="733"/>
    </location>
</feature>
<sequence>MATSPDDSTDPTDPPDSAAVPDESILDDEESLDLAPGSRGTKQLWLYLLSLPFWILVIFVPTVILPNFFAGAYGEALPALLSDDPAALATLIEDTSTTVIGIAGIVGVAGITALILRYGRGIEERLRMALISYSMPFWLIVMWYSYTQQMPRGQYAVAFLGCILGLYVVSELDDPLIERNWIEVGLLVVSGLITVATSAYLFLNYQQVAIDTVGRATDPQIGMAFLFTLAMIYLTWRSFGMTFLVVVLAGIAYGLAGPAMPGALSHGGLSPSRILRILVVSVDGFYGFLTRLVAAWIALFLLYAGLLKAYGAFNLILRLAVRSAKYVDSGIAQTAVIASAVIGSVNGSQTANAGMTGSFTIPLMKKNGVKPETAGGIEAVASTSGQVLPPVMGAGAFIMASLITGVTYVDVIIAGLIPAAVLVVSIVMAVHYVAAPQIDDPEMSNVFQESMTRREMVLESVKYGVPLAILIYVLGVLQYTVMTAALYTAVSMIAFGIAIPLVQATLDGESRKEAFVGTLEQTVDGFREGVIVVAPVTIILAAINGVVDILMATGVPTAISLTLLDLSGGVPIIAFVLAMIICILLGLGMPTTAAYTVVALLVAPTLISQFAVPEFAAHFFVFYAAILAGLTPPIATCVAVTCGISGGGFWGSCKEALRISAPLFILPFAFVYHPELVSGSFNYASLSAGLLALFGSIAIIHGINYQFVFGRGQTYGLRVAFFVAGVLAMVHPMQIVQVGSLAAVGALYVLQTVVGRPNPIATIRGATGMLSGRKR</sequence>
<feature type="transmembrane region" description="Helical" evidence="2">
    <location>
        <begin position="219"/>
        <end position="236"/>
    </location>
</feature>
<comment type="caution">
    <text evidence="4">The sequence shown here is derived from an EMBL/GenBank/DDBJ whole genome shotgun (WGS) entry which is preliminary data.</text>
</comment>
<feature type="transmembrane region" description="Helical" evidence="2">
    <location>
        <begin position="387"/>
        <end position="406"/>
    </location>
</feature>
<gene>
    <name evidence="4" type="ORF">DJ69_13935</name>
</gene>
<dbReference type="OrthoDB" id="371890at2157"/>
<feature type="transmembrane region" description="Helical" evidence="2">
    <location>
        <begin position="152"/>
        <end position="169"/>
    </location>
</feature>
<feature type="transmembrane region" description="Helical" evidence="2">
    <location>
        <begin position="680"/>
        <end position="703"/>
    </location>
</feature>
<feature type="transmembrane region" description="Helical" evidence="2">
    <location>
        <begin position="594"/>
        <end position="612"/>
    </location>
</feature>
<evidence type="ECO:0000256" key="1">
    <source>
        <dbReference type="SAM" id="MobiDB-lite"/>
    </source>
</evidence>
<feature type="transmembrane region" description="Helical" evidence="2">
    <location>
        <begin position="566"/>
        <end position="587"/>
    </location>
</feature>
<feature type="transmembrane region" description="Helical" evidence="2">
    <location>
        <begin position="181"/>
        <end position="203"/>
    </location>
</feature>
<feature type="transmembrane region" description="Helical" evidence="2">
    <location>
        <begin position="98"/>
        <end position="116"/>
    </location>
</feature>
<evidence type="ECO:0000313" key="5">
    <source>
        <dbReference type="Proteomes" id="UP000222824"/>
    </source>
</evidence>
<organism evidence="4 5">
    <name type="scientific">Halorubrum persicum</name>
    <dbReference type="NCBI Taxonomy" id="1383844"/>
    <lineage>
        <taxon>Archaea</taxon>
        <taxon>Methanobacteriati</taxon>
        <taxon>Methanobacteriota</taxon>
        <taxon>Stenosarchaea group</taxon>
        <taxon>Halobacteria</taxon>
        <taxon>Halobacteriales</taxon>
        <taxon>Haloferacaceae</taxon>
        <taxon>Halorubrum</taxon>
    </lineage>
</organism>
<reference evidence="4 5" key="1">
    <citation type="journal article" date="2014" name="Front. Microbiol.">
        <title>Population and genomic analysis of the genus Halorubrum.</title>
        <authorList>
            <person name="Fullmer M.S."/>
            <person name="Soucy S.M."/>
            <person name="Swithers K.S."/>
            <person name="Makkay A.M."/>
            <person name="Wheeler R."/>
            <person name="Ventosa A."/>
            <person name="Gogarten J.P."/>
            <person name="Papke R.T."/>
        </authorList>
    </citation>
    <scope>NUCLEOTIDE SEQUENCE [LARGE SCALE GENOMIC DNA]</scope>
    <source>
        <strain evidence="4 5">C49</strain>
    </source>
</reference>
<feature type="region of interest" description="Disordered" evidence="1">
    <location>
        <begin position="1"/>
        <end position="23"/>
    </location>
</feature>
<feature type="transmembrane region" description="Helical" evidence="2">
    <location>
        <begin position="481"/>
        <end position="502"/>
    </location>
</feature>
<dbReference type="PANTHER" id="PTHR43849:SF2">
    <property type="entry name" value="BLL3936 PROTEIN"/>
    <property type="match status" value="1"/>
</dbReference>
<accession>A0A2G1WGC9</accession>
<evidence type="ECO:0000256" key="2">
    <source>
        <dbReference type="SAM" id="Phobius"/>
    </source>
</evidence>
<feature type="transmembrane region" description="Helical" evidence="2">
    <location>
        <begin position="243"/>
        <end position="264"/>
    </location>
</feature>
<dbReference type="Pfam" id="PF06808">
    <property type="entry name" value="DctM"/>
    <property type="match status" value="1"/>
</dbReference>
<keyword evidence="5" id="KW-1185">Reference proteome</keyword>
<feature type="transmembrane region" description="Helical" evidence="2">
    <location>
        <begin position="530"/>
        <end position="554"/>
    </location>
</feature>
<evidence type="ECO:0000259" key="3">
    <source>
        <dbReference type="Pfam" id="PF06808"/>
    </source>
</evidence>
<proteinExistence type="predicted"/>
<keyword evidence="2" id="KW-1133">Transmembrane helix</keyword>
<dbReference type="InterPro" id="IPR010656">
    <property type="entry name" value="DctM"/>
</dbReference>
<dbReference type="PANTHER" id="PTHR43849">
    <property type="entry name" value="BLL3936 PROTEIN"/>
    <property type="match status" value="1"/>
</dbReference>
<feature type="transmembrane region" description="Helical" evidence="2">
    <location>
        <begin position="456"/>
        <end position="475"/>
    </location>
</feature>
<feature type="transmembrane region" description="Helical" evidence="2">
    <location>
        <begin position="128"/>
        <end position="146"/>
    </location>
</feature>